<evidence type="ECO:0000256" key="1">
    <source>
        <dbReference type="SAM" id="MobiDB-lite"/>
    </source>
</evidence>
<feature type="compositionally biased region" description="Basic and acidic residues" evidence="1">
    <location>
        <begin position="22"/>
        <end position="38"/>
    </location>
</feature>
<reference evidence="2" key="2">
    <citation type="submission" date="2025-09" db="UniProtKB">
        <authorList>
            <consortium name="Ensembl"/>
        </authorList>
    </citation>
    <scope>IDENTIFICATION</scope>
</reference>
<dbReference type="InterPro" id="IPR026187">
    <property type="entry name" value="Aven"/>
</dbReference>
<feature type="compositionally biased region" description="Basic residues" evidence="1">
    <location>
        <begin position="39"/>
        <end position="56"/>
    </location>
</feature>
<evidence type="ECO:0000313" key="3">
    <source>
        <dbReference type="Proteomes" id="UP000694523"/>
    </source>
</evidence>
<protein>
    <submittedName>
        <fullName evidence="2">Apoptosis, caspase activation inhibitor</fullName>
    </submittedName>
</protein>
<dbReference type="Proteomes" id="UP000694523">
    <property type="component" value="Unplaced"/>
</dbReference>
<dbReference type="PANTHER" id="PTHR16524">
    <property type="entry name" value="CELL DEATH REGULATOR AVEN"/>
    <property type="match status" value="1"/>
</dbReference>
<feature type="region of interest" description="Disordered" evidence="1">
    <location>
        <begin position="1"/>
        <end position="75"/>
    </location>
</feature>
<name>A0A8C6UP76_9GOBI</name>
<sequence length="323" mass="36001">MEFRRSRGRGGSGKRGGRGGRGGHDGHDGDSHGGEYRGRGGHPRGRSKRDHYRARGRGGLAADFSRRDQDEVDFGSDDHVTETFSRRKLESNWARYEASETQEVEEDTPIQRGADYSVLLQSAGDSFTQFRFADEKDWEMDSFVASQMSAFVDLPALAQSLQQVPLHHRLNLEAQLIQITTPVELPPQLSSKQEVSKISVSIPPPSAAAKGPRPAHTSTTTSRGVISPVFLKTTPPPEEDMEEDLDKLLSLQKPASTHRDLDLEKEKPSTGKACEEVKKNVPEVVREKDEMEEEVRDKHVTAASVKKKLTEEELEDWLDSMIS</sequence>
<dbReference type="AlphaFoldDB" id="A0A8C6UP76"/>
<dbReference type="PANTHER" id="PTHR16524:SF2">
    <property type="entry name" value="CELL DEATH REGULATOR AVEN"/>
    <property type="match status" value="1"/>
</dbReference>
<keyword evidence="3" id="KW-1185">Reference proteome</keyword>
<reference evidence="2" key="1">
    <citation type="submission" date="2025-08" db="UniProtKB">
        <authorList>
            <consortium name="Ensembl"/>
        </authorList>
    </citation>
    <scope>IDENTIFICATION</scope>
</reference>
<evidence type="ECO:0000313" key="2">
    <source>
        <dbReference type="Ensembl" id="ENSNMLP00000035888.1"/>
    </source>
</evidence>
<dbReference type="GO" id="GO:0010972">
    <property type="term" value="P:negative regulation of G2/M transition of mitotic cell cycle"/>
    <property type="evidence" value="ECO:0007669"/>
    <property type="project" value="TreeGrafter"/>
</dbReference>
<accession>A0A8C6UP76</accession>
<dbReference type="Ensembl" id="ENSNMLT00000039981.1">
    <property type="protein sequence ID" value="ENSNMLP00000035888.1"/>
    <property type="gene ID" value="ENSNMLG00000022282.1"/>
</dbReference>
<feature type="compositionally biased region" description="Basic and acidic residues" evidence="1">
    <location>
        <begin position="257"/>
        <end position="273"/>
    </location>
</feature>
<proteinExistence type="predicted"/>
<organism evidence="2 3">
    <name type="scientific">Neogobius melanostomus</name>
    <name type="common">round goby</name>
    <dbReference type="NCBI Taxonomy" id="47308"/>
    <lineage>
        <taxon>Eukaryota</taxon>
        <taxon>Metazoa</taxon>
        <taxon>Chordata</taxon>
        <taxon>Craniata</taxon>
        <taxon>Vertebrata</taxon>
        <taxon>Euteleostomi</taxon>
        <taxon>Actinopterygii</taxon>
        <taxon>Neopterygii</taxon>
        <taxon>Teleostei</taxon>
        <taxon>Neoteleostei</taxon>
        <taxon>Acanthomorphata</taxon>
        <taxon>Gobiaria</taxon>
        <taxon>Gobiiformes</taxon>
        <taxon>Gobioidei</taxon>
        <taxon>Gobiidae</taxon>
        <taxon>Benthophilinae</taxon>
        <taxon>Neogobiini</taxon>
        <taxon>Neogobius</taxon>
    </lineage>
</organism>
<feature type="region of interest" description="Disordered" evidence="1">
    <location>
        <begin position="253"/>
        <end position="273"/>
    </location>
</feature>